<dbReference type="SUPFAM" id="SSF51306">
    <property type="entry name" value="LexA/Signal peptidase"/>
    <property type="match status" value="1"/>
</dbReference>
<name>A0ABT8EKB5_9BURK</name>
<gene>
    <name evidence="5" type="ORF">LMS43_10585</name>
</gene>
<dbReference type="PANTHER" id="PTHR40661:SF3">
    <property type="entry name" value="FELS-1 PROPHAGE TRANSCRIPTIONAL REGULATOR"/>
    <property type="match status" value="1"/>
</dbReference>
<dbReference type="InterPro" id="IPR036286">
    <property type="entry name" value="LexA/Signal_pep-like_sf"/>
</dbReference>
<dbReference type="Gene3D" id="2.10.109.10">
    <property type="entry name" value="Umud Fragment, subunit A"/>
    <property type="match status" value="1"/>
</dbReference>
<dbReference type="InterPro" id="IPR039418">
    <property type="entry name" value="LexA-like"/>
</dbReference>
<keyword evidence="2" id="KW-0238">DNA-binding</keyword>
<accession>A0ABT8EKB5</accession>
<evidence type="ECO:0000313" key="6">
    <source>
        <dbReference type="Proteomes" id="UP001168613"/>
    </source>
</evidence>
<dbReference type="Proteomes" id="UP001168613">
    <property type="component" value="Unassembled WGS sequence"/>
</dbReference>
<evidence type="ECO:0000313" key="5">
    <source>
        <dbReference type="EMBL" id="MDN4121737.1"/>
    </source>
</evidence>
<dbReference type="InterPro" id="IPR015927">
    <property type="entry name" value="Peptidase_S24_S26A/B/C"/>
</dbReference>
<sequence>MKPVEETRLERLKALIKKYESAAALNRAAGRNERDSTFSQLINGSLNSKTLKPKTMGSDLARQLEVSLCLPHGWMDTPSSFTSNLDDGVLAASASITAPDEDISVFELLDVKAACGEGVYNQDYPEVVRSMAMPIDVAQQLIGSANKNAAIKIIVAAKDSMVPTINPDDLLFVDTSVQEYLGESIYILLHGNELVCKRLSLVGKHLTVISDNTAYPSWPWDERPDATRIVGRVLRALPIAFKKFGLD</sequence>
<feature type="domain" description="Peptidase S24/S26A/S26B/S26C" evidence="4">
    <location>
        <begin position="112"/>
        <end position="233"/>
    </location>
</feature>
<comment type="caution">
    <text evidence="5">The sequence shown here is derived from an EMBL/GenBank/DDBJ whole genome shotgun (WGS) entry which is preliminary data.</text>
</comment>
<reference evidence="5" key="1">
    <citation type="submission" date="2021-11" db="EMBL/GenBank/DDBJ databases">
        <title>Draft genome sequence of Alcaligenes endophyticus type strain CCUG 75668T.</title>
        <authorList>
            <person name="Salva-Serra F."/>
            <person name="Duran R.E."/>
            <person name="Seeger M."/>
            <person name="Moore E.R.B."/>
            <person name="Jaen-Luchoro D."/>
        </authorList>
    </citation>
    <scope>NUCLEOTIDE SEQUENCE</scope>
    <source>
        <strain evidence="5">CCUG 75668</strain>
    </source>
</reference>
<dbReference type="Pfam" id="PF00717">
    <property type="entry name" value="Peptidase_S24"/>
    <property type="match status" value="1"/>
</dbReference>
<dbReference type="CDD" id="cd06529">
    <property type="entry name" value="S24_LexA-like"/>
    <property type="match status" value="1"/>
</dbReference>
<organism evidence="5 6">
    <name type="scientific">Alcaligenes endophyticus</name>
    <dbReference type="NCBI Taxonomy" id="1929088"/>
    <lineage>
        <taxon>Bacteria</taxon>
        <taxon>Pseudomonadati</taxon>
        <taxon>Pseudomonadota</taxon>
        <taxon>Betaproteobacteria</taxon>
        <taxon>Burkholderiales</taxon>
        <taxon>Alcaligenaceae</taxon>
        <taxon>Alcaligenes</taxon>
    </lineage>
</organism>
<dbReference type="PANTHER" id="PTHR40661">
    <property type="match status" value="1"/>
</dbReference>
<evidence type="ECO:0000256" key="3">
    <source>
        <dbReference type="ARBA" id="ARBA00023163"/>
    </source>
</evidence>
<evidence type="ECO:0000256" key="1">
    <source>
        <dbReference type="ARBA" id="ARBA00023015"/>
    </source>
</evidence>
<keyword evidence="6" id="KW-1185">Reference proteome</keyword>
<proteinExistence type="predicted"/>
<keyword evidence="1" id="KW-0805">Transcription regulation</keyword>
<protein>
    <submittedName>
        <fullName evidence="5">S24 family peptidase</fullName>
    </submittedName>
</protein>
<dbReference type="EMBL" id="JAJHNU010000003">
    <property type="protein sequence ID" value="MDN4121737.1"/>
    <property type="molecule type" value="Genomic_DNA"/>
</dbReference>
<evidence type="ECO:0000259" key="4">
    <source>
        <dbReference type="Pfam" id="PF00717"/>
    </source>
</evidence>
<evidence type="ECO:0000256" key="2">
    <source>
        <dbReference type="ARBA" id="ARBA00023125"/>
    </source>
</evidence>
<keyword evidence="3" id="KW-0804">Transcription</keyword>
<dbReference type="RefSeq" id="WP_266123253.1">
    <property type="nucleotide sequence ID" value="NZ_JAJHNU010000003.1"/>
</dbReference>